<dbReference type="PRINTS" id="PR00411">
    <property type="entry name" value="PNDRDTASEI"/>
</dbReference>
<dbReference type="Gene3D" id="3.50.50.60">
    <property type="entry name" value="FAD/NAD(P)-binding domain"/>
    <property type="match status" value="1"/>
</dbReference>
<keyword evidence="4 8" id="KW-0560">Oxidoreductase</keyword>
<dbReference type="PANTHER" id="PTHR43400:SF10">
    <property type="entry name" value="3-OXOSTEROID 1-DEHYDROGENASE"/>
    <property type="match status" value="1"/>
</dbReference>
<dbReference type="OrthoDB" id="9813348at2"/>
<dbReference type="SUPFAM" id="SSF56425">
    <property type="entry name" value="Succinate dehydrogenase/fumarate reductase flavoprotein, catalytic domain"/>
    <property type="match status" value="1"/>
</dbReference>
<keyword evidence="9" id="KW-1185">Reference proteome</keyword>
<dbReference type="KEGG" id="ahel:Q31a_35410"/>
<evidence type="ECO:0000256" key="4">
    <source>
        <dbReference type="ARBA" id="ARBA00023002"/>
    </source>
</evidence>
<evidence type="ECO:0000259" key="7">
    <source>
        <dbReference type="Pfam" id="PF00890"/>
    </source>
</evidence>
<evidence type="ECO:0000256" key="2">
    <source>
        <dbReference type="ARBA" id="ARBA00022630"/>
    </source>
</evidence>
<dbReference type="InterPro" id="IPR003953">
    <property type="entry name" value="FAD-dep_OxRdtase_2_FAD-bd"/>
</dbReference>
<keyword evidence="6" id="KW-0732">Signal</keyword>
<evidence type="ECO:0000256" key="3">
    <source>
        <dbReference type="ARBA" id="ARBA00022827"/>
    </source>
</evidence>
<organism evidence="8 9">
    <name type="scientific">Aureliella helgolandensis</name>
    <dbReference type="NCBI Taxonomy" id="2527968"/>
    <lineage>
        <taxon>Bacteria</taxon>
        <taxon>Pseudomonadati</taxon>
        <taxon>Planctomycetota</taxon>
        <taxon>Planctomycetia</taxon>
        <taxon>Pirellulales</taxon>
        <taxon>Pirellulaceae</taxon>
        <taxon>Aureliella</taxon>
    </lineage>
</organism>
<dbReference type="InterPro" id="IPR027477">
    <property type="entry name" value="Succ_DH/fumarate_Rdtase_cat_sf"/>
</dbReference>
<dbReference type="InterPro" id="IPR036280">
    <property type="entry name" value="Multihaem_cyt_sf"/>
</dbReference>
<proteinExistence type="predicted"/>
<name>A0A518G9E1_9BACT</name>
<dbReference type="SUPFAM" id="SSF48695">
    <property type="entry name" value="Multiheme cytochromes"/>
    <property type="match status" value="1"/>
</dbReference>
<dbReference type="GO" id="GO:0008202">
    <property type="term" value="P:steroid metabolic process"/>
    <property type="evidence" value="ECO:0007669"/>
    <property type="project" value="UniProtKB-ARBA"/>
</dbReference>
<feature type="chain" id="PRO_5021859277" evidence="6">
    <location>
        <begin position="20"/>
        <end position="620"/>
    </location>
</feature>
<evidence type="ECO:0000313" key="8">
    <source>
        <dbReference type="EMBL" id="QDV25218.1"/>
    </source>
</evidence>
<dbReference type="AlphaFoldDB" id="A0A518G9E1"/>
<feature type="compositionally biased region" description="Low complexity" evidence="5">
    <location>
        <begin position="525"/>
        <end position="539"/>
    </location>
</feature>
<evidence type="ECO:0000256" key="6">
    <source>
        <dbReference type="SAM" id="SignalP"/>
    </source>
</evidence>
<keyword evidence="2" id="KW-0285">Flavoprotein</keyword>
<dbReference type="PANTHER" id="PTHR43400">
    <property type="entry name" value="FUMARATE REDUCTASE"/>
    <property type="match status" value="1"/>
</dbReference>
<feature type="signal peptide" evidence="6">
    <location>
        <begin position="1"/>
        <end position="19"/>
    </location>
</feature>
<sequence length="620" mass="67817" precursor="true">MKTILSLCLSISLLGTLCAAPPDSNTHNNRADERDVDERHVIVVGTGMAGLSAALEAAQNGARVTVLEKWSVFGGTSFISGGKLAIVGTELQKSKGIEDSPDLAFQDFVNCGKDLDREWVRYYVDHSNEEIFEWLSEAGVKFDIVAAFPRNSVPRGHGSKELGVGLINPLFRTCFQHPNVEFVWNTKVVDLVRDQNEITGVKGVDTRSGTEREFLADAVVLATGGFQSNLKMIRENWPSALPWPSRVLTGSGINSLGIGHGILREAGAAYHRMSYVWNYPYGLPDPRDPSGKRGLLFAHGRAIWLNGDGQRFVSESADIEAKLNAMLRQTPASYWALFDESNKTRVYVAGTDFGNFAVVQRVIYDNPKLVKSAMTLESLAEAAGLPQEAMAETVRRYNAMVDAGNDADFHRFSLEDSADELPPKIETPPFYAVQIYPMTRKNMGGVLTDHSCRVLDAQDRPIPRLYAAGELSGFAGINGTSALEGTFLGPCVVTGRMAARTAVADAAALHRARRPAAPSQPPQPSQTSLPLSQPSQELEPVTDLNTAASNQCIACHDIKSLVGMNRPGYLHFEKSHQRVLDRELNCSTCHPGMNPYQKDLHRIDMQALSHHCGTCHLSKD</sequence>
<evidence type="ECO:0000256" key="1">
    <source>
        <dbReference type="ARBA" id="ARBA00001974"/>
    </source>
</evidence>
<evidence type="ECO:0000256" key="5">
    <source>
        <dbReference type="SAM" id="MobiDB-lite"/>
    </source>
</evidence>
<dbReference type="RefSeq" id="WP_145080006.1">
    <property type="nucleotide sequence ID" value="NZ_CP036298.1"/>
</dbReference>
<feature type="region of interest" description="Disordered" evidence="5">
    <location>
        <begin position="509"/>
        <end position="540"/>
    </location>
</feature>
<dbReference type="GO" id="GO:0016491">
    <property type="term" value="F:oxidoreductase activity"/>
    <property type="evidence" value="ECO:0007669"/>
    <property type="project" value="UniProtKB-KW"/>
</dbReference>
<feature type="domain" description="FAD-dependent oxidoreductase 2 FAD-binding" evidence="7">
    <location>
        <begin position="40"/>
        <end position="488"/>
    </location>
</feature>
<comment type="cofactor">
    <cofactor evidence="1">
        <name>FAD</name>
        <dbReference type="ChEBI" id="CHEBI:57692"/>
    </cofactor>
</comment>
<reference evidence="8 9" key="1">
    <citation type="submission" date="2019-02" db="EMBL/GenBank/DDBJ databases">
        <title>Deep-cultivation of Planctomycetes and their phenomic and genomic characterization uncovers novel biology.</title>
        <authorList>
            <person name="Wiegand S."/>
            <person name="Jogler M."/>
            <person name="Boedeker C."/>
            <person name="Pinto D."/>
            <person name="Vollmers J."/>
            <person name="Rivas-Marin E."/>
            <person name="Kohn T."/>
            <person name="Peeters S.H."/>
            <person name="Heuer A."/>
            <person name="Rast P."/>
            <person name="Oberbeckmann S."/>
            <person name="Bunk B."/>
            <person name="Jeske O."/>
            <person name="Meyerdierks A."/>
            <person name="Storesund J.E."/>
            <person name="Kallscheuer N."/>
            <person name="Luecker S."/>
            <person name="Lage O.M."/>
            <person name="Pohl T."/>
            <person name="Merkel B.J."/>
            <person name="Hornburger P."/>
            <person name="Mueller R.-W."/>
            <person name="Bruemmer F."/>
            <person name="Labrenz M."/>
            <person name="Spormann A.M."/>
            <person name="Op den Camp H."/>
            <person name="Overmann J."/>
            <person name="Amann R."/>
            <person name="Jetten M.S.M."/>
            <person name="Mascher T."/>
            <person name="Medema M.H."/>
            <person name="Devos D.P."/>
            <person name="Kaster A.-K."/>
            <person name="Ovreas L."/>
            <person name="Rohde M."/>
            <person name="Galperin M.Y."/>
            <person name="Jogler C."/>
        </authorList>
    </citation>
    <scope>NUCLEOTIDE SEQUENCE [LARGE SCALE GENOMIC DNA]</scope>
    <source>
        <strain evidence="8 9">Q31a</strain>
    </source>
</reference>
<dbReference type="SUPFAM" id="SSF51905">
    <property type="entry name" value="FAD/NAD(P)-binding domain"/>
    <property type="match status" value="1"/>
</dbReference>
<protein>
    <submittedName>
        <fullName evidence="8">Fumarate reductase flavoprotein subunit</fullName>
        <ecNumber evidence="8">1.3.5.4</ecNumber>
    </submittedName>
</protein>
<gene>
    <name evidence="8" type="primary">fccA</name>
    <name evidence="8" type="ORF">Q31a_35410</name>
</gene>
<dbReference type="EC" id="1.3.5.4" evidence="8"/>
<dbReference type="Gene3D" id="3.90.700.10">
    <property type="entry name" value="Succinate dehydrogenase/fumarate reductase flavoprotein, catalytic domain"/>
    <property type="match status" value="1"/>
</dbReference>
<dbReference type="InterPro" id="IPR050315">
    <property type="entry name" value="FAD-oxidoreductase_2"/>
</dbReference>
<dbReference type="Proteomes" id="UP000318017">
    <property type="component" value="Chromosome"/>
</dbReference>
<evidence type="ECO:0000313" key="9">
    <source>
        <dbReference type="Proteomes" id="UP000318017"/>
    </source>
</evidence>
<dbReference type="EMBL" id="CP036298">
    <property type="protein sequence ID" value="QDV25218.1"/>
    <property type="molecule type" value="Genomic_DNA"/>
</dbReference>
<keyword evidence="3" id="KW-0274">FAD</keyword>
<accession>A0A518G9E1</accession>
<dbReference type="Pfam" id="PF00890">
    <property type="entry name" value="FAD_binding_2"/>
    <property type="match status" value="1"/>
</dbReference>
<dbReference type="InterPro" id="IPR036188">
    <property type="entry name" value="FAD/NAD-bd_sf"/>
</dbReference>